<dbReference type="EMBL" id="JAXIVS010000011">
    <property type="protein sequence ID" value="MDY7230364.1"/>
    <property type="molecule type" value="Genomic_DNA"/>
</dbReference>
<sequence>MSLTHRIKLPLVLGALVLVAAVLFALLNHSSPETTPIHEAKGATTPAPAPSVPAPSSVATPGRIAVPDPNDSLAKLLEVPPAESTQEQYPDSPLKIEELRARLPDNLYWKRDAPTTDPEVLRQRDEEARQWNTVFGKVQVGEATEEEIQRYYDYRRKISEDYIEMGSLMLTEYRDRLPERDQGLIELSIRMHRDRLAEVPRQLSEAQERKKLLDQRREEWRRTGKAP</sequence>
<evidence type="ECO:0000313" key="2">
    <source>
        <dbReference type="EMBL" id="MDY7230364.1"/>
    </source>
</evidence>
<feature type="region of interest" description="Disordered" evidence="1">
    <location>
        <begin position="36"/>
        <end position="58"/>
    </location>
</feature>
<reference evidence="2 3" key="1">
    <citation type="submission" date="2023-12" db="EMBL/GenBank/DDBJ databases">
        <title>the genome sequence of Hyalangium sp. s54d21.</title>
        <authorList>
            <person name="Zhang X."/>
        </authorList>
    </citation>
    <scope>NUCLEOTIDE SEQUENCE [LARGE SCALE GENOMIC DNA]</scope>
    <source>
        <strain evidence="3">s54d21</strain>
    </source>
</reference>
<evidence type="ECO:0000313" key="3">
    <source>
        <dbReference type="Proteomes" id="UP001291309"/>
    </source>
</evidence>
<proteinExistence type="predicted"/>
<evidence type="ECO:0008006" key="4">
    <source>
        <dbReference type="Google" id="ProtNLM"/>
    </source>
</evidence>
<dbReference type="RefSeq" id="WP_321549090.1">
    <property type="nucleotide sequence ID" value="NZ_JAXIVS010000011.1"/>
</dbReference>
<organism evidence="2 3">
    <name type="scientific">Hyalangium rubrum</name>
    <dbReference type="NCBI Taxonomy" id="3103134"/>
    <lineage>
        <taxon>Bacteria</taxon>
        <taxon>Pseudomonadati</taxon>
        <taxon>Myxococcota</taxon>
        <taxon>Myxococcia</taxon>
        <taxon>Myxococcales</taxon>
        <taxon>Cystobacterineae</taxon>
        <taxon>Archangiaceae</taxon>
        <taxon>Hyalangium</taxon>
    </lineage>
</organism>
<protein>
    <recommendedName>
        <fullName evidence="4">Lipase modulator</fullName>
    </recommendedName>
</protein>
<accession>A0ABU5HB95</accession>
<dbReference type="Proteomes" id="UP001291309">
    <property type="component" value="Unassembled WGS sequence"/>
</dbReference>
<name>A0ABU5HB95_9BACT</name>
<gene>
    <name evidence="2" type="ORF">SYV04_28465</name>
</gene>
<keyword evidence="3" id="KW-1185">Reference proteome</keyword>
<comment type="caution">
    <text evidence="2">The sequence shown here is derived from an EMBL/GenBank/DDBJ whole genome shotgun (WGS) entry which is preliminary data.</text>
</comment>
<evidence type="ECO:0000256" key="1">
    <source>
        <dbReference type="SAM" id="MobiDB-lite"/>
    </source>
</evidence>
<feature type="region of interest" description="Disordered" evidence="1">
    <location>
        <begin position="207"/>
        <end position="227"/>
    </location>
</feature>